<feature type="transmembrane region" description="Helical" evidence="6">
    <location>
        <begin position="70"/>
        <end position="88"/>
    </location>
</feature>
<reference evidence="7" key="1">
    <citation type="submission" date="2020-10" db="EMBL/GenBank/DDBJ databases">
        <authorList>
            <person name="Gilroy R."/>
        </authorList>
    </citation>
    <scope>NUCLEOTIDE SEQUENCE</scope>
    <source>
        <strain evidence="7">CHK154-7741</strain>
    </source>
</reference>
<keyword evidence="4 6" id="KW-1133">Transmembrane helix</keyword>
<accession>A0A9D1N063</accession>
<evidence type="ECO:0000313" key="7">
    <source>
        <dbReference type="EMBL" id="HIU92640.1"/>
    </source>
</evidence>
<name>A0A9D1N063_9CLOT</name>
<keyword evidence="2" id="KW-1003">Cell membrane</keyword>
<dbReference type="Proteomes" id="UP000886748">
    <property type="component" value="Unassembled WGS sequence"/>
</dbReference>
<evidence type="ECO:0000256" key="6">
    <source>
        <dbReference type="SAM" id="Phobius"/>
    </source>
</evidence>
<reference evidence="7" key="2">
    <citation type="journal article" date="2021" name="PeerJ">
        <title>Extensive microbial diversity within the chicken gut microbiome revealed by metagenomics and culture.</title>
        <authorList>
            <person name="Gilroy R."/>
            <person name="Ravi A."/>
            <person name="Getino M."/>
            <person name="Pursley I."/>
            <person name="Horton D.L."/>
            <person name="Alikhan N.F."/>
            <person name="Baker D."/>
            <person name="Gharbi K."/>
            <person name="Hall N."/>
            <person name="Watson M."/>
            <person name="Adriaenssens E.M."/>
            <person name="Foster-Nyarko E."/>
            <person name="Jarju S."/>
            <person name="Secka A."/>
            <person name="Antonio M."/>
            <person name="Oren A."/>
            <person name="Chaudhuri R.R."/>
            <person name="La Ragione R."/>
            <person name="Hildebrand F."/>
            <person name="Pallen M.J."/>
        </authorList>
    </citation>
    <scope>NUCLEOTIDE SEQUENCE</scope>
    <source>
        <strain evidence="7">CHK154-7741</strain>
    </source>
</reference>
<sequence>MQLPKISLPTKIFDGYITKQVFAATLVCIFLFVVIWIAPETLLKVIKRTLSGMYTPMVGIQLLIYEIPKIVGKALPVGLLLGTLFTFDKLSKDSELTVLRGIGLTFWRIVYPIIVLSIFISVLCFSLYNTLIPYSEKKINQLKGETFDTHFVYTVKAAHDQLEKIIVVPRYYSDMISHPLVLNFDSSQYTDTSVLSSIMQSDYAVYTKDSWVIHNVKKYELTKDGVFKKITNIPSIQVLKGDKANTAFKIMSYSTKKDRELNNSEITEYIRMLKSENLKDEYRFMLNKYLQRYFHSAICVLFAVLGSLLGFSRPREQKLVNFVIGIGIVFGYYITLPFFDMCAEKGILSPYLTSSIQPIAILIAIFIFKKIKDV</sequence>
<organism evidence="7 8">
    <name type="scientific">Candidatus Limenecus avicola</name>
    <dbReference type="NCBI Taxonomy" id="2840847"/>
    <lineage>
        <taxon>Bacteria</taxon>
        <taxon>Bacillati</taxon>
        <taxon>Bacillota</taxon>
        <taxon>Clostridia</taxon>
        <taxon>Eubacteriales</taxon>
        <taxon>Clostridiaceae</taxon>
        <taxon>Clostridiaceae incertae sedis</taxon>
        <taxon>Candidatus Limenecus</taxon>
    </lineage>
</organism>
<evidence type="ECO:0000256" key="5">
    <source>
        <dbReference type="ARBA" id="ARBA00023136"/>
    </source>
</evidence>
<evidence type="ECO:0000256" key="3">
    <source>
        <dbReference type="ARBA" id="ARBA00022692"/>
    </source>
</evidence>
<comment type="caution">
    <text evidence="7">The sequence shown here is derived from an EMBL/GenBank/DDBJ whole genome shotgun (WGS) entry which is preliminary data.</text>
</comment>
<evidence type="ECO:0000256" key="4">
    <source>
        <dbReference type="ARBA" id="ARBA00022989"/>
    </source>
</evidence>
<dbReference type="PANTHER" id="PTHR33529:SF6">
    <property type="entry name" value="YJGP_YJGQ FAMILY PERMEASE"/>
    <property type="match status" value="1"/>
</dbReference>
<gene>
    <name evidence="7" type="ORF">IAD26_05840</name>
</gene>
<evidence type="ECO:0000313" key="8">
    <source>
        <dbReference type="Proteomes" id="UP000886748"/>
    </source>
</evidence>
<feature type="transmembrane region" description="Helical" evidence="6">
    <location>
        <begin position="20"/>
        <end position="38"/>
    </location>
</feature>
<evidence type="ECO:0000256" key="1">
    <source>
        <dbReference type="ARBA" id="ARBA00004651"/>
    </source>
</evidence>
<dbReference type="AlphaFoldDB" id="A0A9D1N063"/>
<protein>
    <submittedName>
        <fullName evidence="7">LptF/LptG family permease</fullName>
    </submittedName>
</protein>
<dbReference type="InterPro" id="IPR005495">
    <property type="entry name" value="LptG/LptF_permease"/>
</dbReference>
<comment type="subcellular location">
    <subcellularLocation>
        <location evidence="1">Cell membrane</location>
        <topology evidence="1">Multi-pass membrane protein</topology>
    </subcellularLocation>
</comment>
<dbReference type="EMBL" id="DVOD01000044">
    <property type="protein sequence ID" value="HIU92640.1"/>
    <property type="molecule type" value="Genomic_DNA"/>
</dbReference>
<dbReference type="GO" id="GO:0043190">
    <property type="term" value="C:ATP-binding cassette (ABC) transporter complex"/>
    <property type="evidence" value="ECO:0007669"/>
    <property type="project" value="TreeGrafter"/>
</dbReference>
<dbReference type="Pfam" id="PF03739">
    <property type="entry name" value="LptF_LptG"/>
    <property type="match status" value="1"/>
</dbReference>
<keyword evidence="5 6" id="KW-0472">Membrane</keyword>
<evidence type="ECO:0000256" key="2">
    <source>
        <dbReference type="ARBA" id="ARBA00022475"/>
    </source>
</evidence>
<dbReference type="GO" id="GO:0015920">
    <property type="term" value="P:lipopolysaccharide transport"/>
    <property type="evidence" value="ECO:0007669"/>
    <property type="project" value="TreeGrafter"/>
</dbReference>
<dbReference type="PANTHER" id="PTHR33529">
    <property type="entry name" value="SLR0882 PROTEIN-RELATED"/>
    <property type="match status" value="1"/>
</dbReference>
<feature type="transmembrane region" description="Helical" evidence="6">
    <location>
        <begin position="351"/>
        <end position="368"/>
    </location>
</feature>
<feature type="transmembrane region" description="Helical" evidence="6">
    <location>
        <begin position="319"/>
        <end position="339"/>
    </location>
</feature>
<keyword evidence="3 6" id="KW-0812">Transmembrane</keyword>
<feature type="transmembrane region" description="Helical" evidence="6">
    <location>
        <begin position="293"/>
        <end position="312"/>
    </location>
</feature>
<feature type="transmembrane region" description="Helical" evidence="6">
    <location>
        <begin position="109"/>
        <end position="128"/>
    </location>
</feature>
<proteinExistence type="predicted"/>